<evidence type="ECO:0000313" key="2">
    <source>
        <dbReference type="Proteomes" id="UP000009877"/>
    </source>
</evidence>
<reference evidence="1 2" key="1">
    <citation type="journal article" date="2014" name="Genome Announc.">
        <title>Draft Genome Sequence of Kocuria palustris PEL.</title>
        <authorList>
            <person name="Sharma G."/>
            <person name="Khatri I."/>
            <person name="Subramanian S."/>
        </authorList>
    </citation>
    <scope>NUCLEOTIDE SEQUENCE [LARGE SCALE GENOMIC DNA]</scope>
    <source>
        <strain evidence="1 2">PEL</strain>
    </source>
</reference>
<dbReference type="SUPFAM" id="SSF143631">
    <property type="entry name" value="ApbE-like"/>
    <property type="match status" value="1"/>
</dbReference>
<dbReference type="Gene3D" id="3.10.520.10">
    <property type="entry name" value="ApbE-like domains"/>
    <property type="match status" value="1"/>
</dbReference>
<dbReference type="AlphaFoldDB" id="M2WFU7"/>
<dbReference type="EMBL" id="ANHZ02000004">
    <property type="protein sequence ID" value="EME37392.1"/>
    <property type="molecule type" value="Genomic_DNA"/>
</dbReference>
<dbReference type="InterPro" id="IPR003374">
    <property type="entry name" value="ApbE-like_sf"/>
</dbReference>
<proteinExistence type="predicted"/>
<accession>M2WFU7</accession>
<protein>
    <submittedName>
        <fullName evidence="1">Uncharacterized protein</fullName>
    </submittedName>
</protein>
<comment type="caution">
    <text evidence="1">The sequence shown here is derived from an EMBL/GenBank/DDBJ whole genome shotgun (WGS) entry which is preliminary data.</text>
</comment>
<gene>
    <name evidence="1" type="ORF">C884_01900</name>
</gene>
<name>M2WFU7_9MICC</name>
<evidence type="ECO:0000313" key="1">
    <source>
        <dbReference type="EMBL" id="EME37392.1"/>
    </source>
</evidence>
<dbReference type="Proteomes" id="UP000009877">
    <property type="component" value="Unassembled WGS sequence"/>
</dbReference>
<organism evidence="1 2">
    <name type="scientific">Kocuria palustris PEL</name>
    <dbReference type="NCBI Taxonomy" id="1236550"/>
    <lineage>
        <taxon>Bacteria</taxon>
        <taxon>Bacillati</taxon>
        <taxon>Actinomycetota</taxon>
        <taxon>Actinomycetes</taxon>
        <taxon>Micrococcales</taxon>
        <taxon>Micrococcaceae</taxon>
        <taxon>Kocuria</taxon>
    </lineage>
</organism>
<keyword evidence="2" id="KW-1185">Reference proteome</keyword>
<sequence>MSAVDPLTRMVAESIADEVLSDLSWVLSTERPDSELSLLLSLSSDHALTAQISPTLCAVLEAAQRAQAVSSGWYRPIRLSRELTGGEIVELDTRTRRLTLPRGTELDLWDIGCARAADRIMERVQEADPFASLAIVVGSSVSAVGAAWEISEALGEDLTVLDPALQRGARAFAVLCEQTRGVGAEVWDAVAVSADSAVDALAFAGSAEELGRMAPEWLETVGAQAELRPSRPGRLFGRRRVRTAGWAAKDM</sequence>